<accession>A0A4R2JRQ8</accession>
<dbReference type="SUPFAM" id="SSF56801">
    <property type="entry name" value="Acetyl-CoA synthetase-like"/>
    <property type="match status" value="1"/>
</dbReference>
<dbReference type="InterPro" id="IPR025110">
    <property type="entry name" value="AMP-bd_C"/>
</dbReference>
<dbReference type="InterPro" id="IPR010071">
    <property type="entry name" value="AA_adenyl_dom"/>
</dbReference>
<organism evidence="3 4">
    <name type="scientific">Actinocrispum wychmicini</name>
    <dbReference type="NCBI Taxonomy" id="1213861"/>
    <lineage>
        <taxon>Bacteria</taxon>
        <taxon>Bacillati</taxon>
        <taxon>Actinomycetota</taxon>
        <taxon>Actinomycetes</taxon>
        <taxon>Pseudonocardiales</taxon>
        <taxon>Pseudonocardiaceae</taxon>
        <taxon>Actinocrispum</taxon>
    </lineage>
</organism>
<proteinExistence type="predicted"/>
<dbReference type="GO" id="GO:0031177">
    <property type="term" value="F:phosphopantetheine binding"/>
    <property type="evidence" value="ECO:0007669"/>
    <property type="project" value="TreeGrafter"/>
</dbReference>
<dbReference type="Pfam" id="PF00501">
    <property type="entry name" value="AMP-binding"/>
    <property type="match status" value="1"/>
</dbReference>
<dbReference type="InterPro" id="IPR020845">
    <property type="entry name" value="AMP-binding_CS"/>
</dbReference>
<comment type="caution">
    <text evidence="3">The sequence shown here is derived from an EMBL/GenBank/DDBJ whole genome shotgun (WGS) entry which is preliminary data.</text>
</comment>
<dbReference type="Gene3D" id="3.30.300.30">
    <property type="match status" value="1"/>
</dbReference>
<gene>
    <name evidence="3" type="ORF">EV192_104751</name>
</gene>
<dbReference type="GO" id="GO:0044550">
    <property type="term" value="P:secondary metabolite biosynthetic process"/>
    <property type="evidence" value="ECO:0007669"/>
    <property type="project" value="TreeGrafter"/>
</dbReference>
<dbReference type="Pfam" id="PF13193">
    <property type="entry name" value="AMP-binding_C"/>
    <property type="match status" value="1"/>
</dbReference>
<evidence type="ECO:0000259" key="1">
    <source>
        <dbReference type="Pfam" id="PF00501"/>
    </source>
</evidence>
<sequence>MTPPMTLDRLVRDAARRTPDAPAVHTDDDTVTYAELDQLADDYAAALHANSVTVGDRVLIWAEKNVDTVALMQGVLRVGAVYAPVAPSNPPSRVGRIAAGCTPALIVTDDAGRQAWETDYQVVTFAELRAKAAQVEQQEGVDKQRDETHVSDPDDPAYILYTSGSTGEPKGVCISHRNALAFVRWAAEETGLTGADRLANHAPFNFDLSVFDLYGAFLVGAAVDLIPADYAYAAEALVEFMEKRRITVWYSVPSALLLMMRLGGLLDRGAPPDLRVCVFAGEPFPTPNVLQLRAAWPGVRLFNWYGPTETNVCTSYEVTAADVDRVRPLPIGTAASGDTIILDEHGEIVVDGPTVMLGYWGREPQRGPYRTGDLGRYDEHGQLEYLGRRDAMVKVRGHRVELGEIEAAISTHDAVDAVAVVVVGEGIDMRLHAVVVPKAGQRPGVLAMKAHCAQRLPRYMIIDTVSLVDDLPRTANGKVDRAALVVS</sequence>
<dbReference type="NCBIfam" id="TIGR01733">
    <property type="entry name" value="AA-adenyl-dom"/>
    <property type="match status" value="1"/>
</dbReference>
<evidence type="ECO:0000313" key="3">
    <source>
        <dbReference type="EMBL" id="TCO59908.1"/>
    </source>
</evidence>
<dbReference type="Proteomes" id="UP000295680">
    <property type="component" value="Unassembled WGS sequence"/>
</dbReference>
<dbReference type="RefSeq" id="WP_207926168.1">
    <property type="nucleotide sequence ID" value="NZ_SLWS01000004.1"/>
</dbReference>
<dbReference type="PRINTS" id="PR00154">
    <property type="entry name" value="AMPBINDING"/>
</dbReference>
<dbReference type="EMBL" id="SLWS01000004">
    <property type="protein sequence ID" value="TCO59908.1"/>
    <property type="molecule type" value="Genomic_DNA"/>
</dbReference>
<dbReference type="GO" id="GO:0005737">
    <property type="term" value="C:cytoplasm"/>
    <property type="evidence" value="ECO:0007669"/>
    <property type="project" value="TreeGrafter"/>
</dbReference>
<dbReference type="InterPro" id="IPR000873">
    <property type="entry name" value="AMP-dep_synth/lig_dom"/>
</dbReference>
<dbReference type="PROSITE" id="PS00455">
    <property type="entry name" value="AMP_BINDING"/>
    <property type="match status" value="1"/>
</dbReference>
<evidence type="ECO:0000259" key="2">
    <source>
        <dbReference type="Pfam" id="PF13193"/>
    </source>
</evidence>
<dbReference type="GO" id="GO:0043041">
    <property type="term" value="P:amino acid activation for nonribosomal peptide biosynthetic process"/>
    <property type="evidence" value="ECO:0007669"/>
    <property type="project" value="TreeGrafter"/>
</dbReference>
<feature type="domain" description="AMP-binding enzyme C-terminal" evidence="2">
    <location>
        <begin position="404"/>
        <end position="478"/>
    </location>
</feature>
<protein>
    <submittedName>
        <fullName evidence="3">Clorobiocin biosynthesis protein CloN4</fullName>
    </submittedName>
</protein>
<feature type="domain" description="AMP-dependent synthetase/ligase" evidence="1">
    <location>
        <begin position="12"/>
        <end position="360"/>
    </location>
</feature>
<keyword evidence="4" id="KW-1185">Reference proteome</keyword>
<dbReference type="AlphaFoldDB" id="A0A4R2JRQ8"/>
<dbReference type="PANTHER" id="PTHR45527:SF1">
    <property type="entry name" value="FATTY ACID SYNTHASE"/>
    <property type="match status" value="1"/>
</dbReference>
<dbReference type="InterPro" id="IPR042099">
    <property type="entry name" value="ANL_N_sf"/>
</dbReference>
<name>A0A4R2JRQ8_9PSEU</name>
<dbReference type="InterPro" id="IPR020459">
    <property type="entry name" value="AMP-binding"/>
</dbReference>
<dbReference type="Gene3D" id="3.40.50.12780">
    <property type="entry name" value="N-terminal domain of ligase-like"/>
    <property type="match status" value="1"/>
</dbReference>
<dbReference type="PANTHER" id="PTHR45527">
    <property type="entry name" value="NONRIBOSOMAL PEPTIDE SYNTHETASE"/>
    <property type="match status" value="1"/>
</dbReference>
<evidence type="ECO:0000313" key="4">
    <source>
        <dbReference type="Proteomes" id="UP000295680"/>
    </source>
</evidence>
<dbReference type="InterPro" id="IPR045851">
    <property type="entry name" value="AMP-bd_C_sf"/>
</dbReference>
<reference evidence="3 4" key="1">
    <citation type="submission" date="2019-03" db="EMBL/GenBank/DDBJ databases">
        <title>Genomic Encyclopedia of Type Strains, Phase IV (KMG-IV): sequencing the most valuable type-strain genomes for metagenomic binning, comparative biology and taxonomic classification.</title>
        <authorList>
            <person name="Goeker M."/>
        </authorList>
    </citation>
    <scope>NUCLEOTIDE SEQUENCE [LARGE SCALE GENOMIC DNA]</scope>
    <source>
        <strain evidence="3 4">DSM 45934</strain>
    </source>
</reference>